<dbReference type="EMBL" id="BAAACI010000001">
    <property type="protein sequence ID" value="GAA0767250.1"/>
    <property type="molecule type" value="Genomic_DNA"/>
</dbReference>
<evidence type="ECO:0000256" key="1">
    <source>
        <dbReference type="SAM" id="Phobius"/>
    </source>
</evidence>
<sequence length="141" mass="16738">MNRIWSNIIGWSLILLLLGMMYMAERNFTLSKKMLKIQHKIFIPILIVLTIIKWIKTGQFLGEKNSYSLFLIISLVSLCSELLNKFIPKYFRCYSMNDIYFDDRNYRYVISLGIFNFCMTFMGIATIMLFIDDFIIKLGIR</sequence>
<dbReference type="Proteomes" id="UP001501047">
    <property type="component" value="Unassembled WGS sequence"/>
</dbReference>
<feature type="transmembrane region" description="Helical" evidence="1">
    <location>
        <begin position="108"/>
        <end position="131"/>
    </location>
</feature>
<feature type="transmembrane region" description="Helical" evidence="1">
    <location>
        <begin position="6"/>
        <end position="25"/>
    </location>
</feature>
<protein>
    <submittedName>
        <fullName evidence="2">Uncharacterized protein</fullName>
    </submittedName>
</protein>
<name>A0ABN1KIC0_CLOSU</name>
<evidence type="ECO:0000313" key="3">
    <source>
        <dbReference type="Proteomes" id="UP001501047"/>
    </source>
</evidence>
<proteinExistence type="predicted"/>
<evidence type="ECO:0000313" key="2">
    <source>
        <dbReference type="EMBL" id="GAA0767250.1"/>
    </source>
</evidence>
<keyword evidence="1" id="KW-0812">Transmembrane</keyword>
<dbReference type="RefSeq" id="WP_343823504.1">
    <property type="nucleotide sequence ID" value="NZ_BAAACI010000001.1"/>
</dbReference>
<keyword evidence="1" id="KW-1133">Transmembrane helix</keyword>
<organism evidence="2 3">
    <name type="scientific">Clostridium subterminale</name>
    <dbReference type="NCBI Taxonomy" id="1550"/>
    <lineage>
        <taxon>Bacteria</taxon>
        <taxon>Bacillati</taxon>
        <taxon>Bacillota</taxon>
        <taxon>Clostridia</taxon>
        <taxon>Eubacteriales</taxon>
        <taxon>Clostridiaceae</taxon>
        <taxon>Clostridium</taxon>
    </lineage>
</organism>
<gene>
    <name evidence="2" type="ORF">GCM10008908_06090</name>
</gene>
<feature type="transmembrane region" description="Helical" evidence="1">
    <location>
        <begin position="67"/>
        <end position="87"/>
    </location>
</feature>
<reference evidence="2 3" key="1">
    <citation type="journal article" date="2019" name="Int. J. Syst. Evol. Microbiol.">
        <title>The Global Catalogue of Microorganisms (GCM) 10K type strain sequencing project: providing services to taxonomists for standard genome sequencing and annotation.</title>
        <authorList>
            <consortium name="The Broad Institute Genomics Platform"/>
            <consortium name="The Broad Institute Genome Sequencing Center for Infectious Disease"/>
            <person name="Wu L."/>
            <person name="Ma J."/>
        </authorList>
    </citation>
    <scope>NUCLEOTIDE SEQUENCE [LARGE SCALE GENOMIC DNA]</scope>
    <source>
        <strain evidence="2 3">JCM 1417</strain>
    </source>
</reference>
<comment type="caution">
    <text evidence="2">The sequence shown here is derived from an EMBL/GenBank/DDBJ whole genome shotgun (WGS) entry which is preliminary data.</text>
</comment>
<keyword evidence="1" id="KW-0472">Membrane</keyword>
<keyword evidence="3" id="KW-1185">Reference proteome</keyword>
<accession>A0ABN1KIC0</accession>